<sequence length="418" mass="44309">MSAHVSSAAQDFVAQIPASHTTTCHMLEAGDGGTFDLSLHIASVFIILAVSFLGTTLPLAWNFWFKTGVHGALPVLLVKLFGAGVVLAASLVHKFMPSHRLLATPCLPSVLSDHFDEVSGAIVLSGMLTTMLLHLLAANTMRRTKPPVALAALETPRTSIELSVVRRWSMDLGEAMLSGAFQLKITNAASEAVSEGPDNLVSDISVLAPPPAMVRGASTDSAVSAASATSRTWRTGASTPLTLVESGAHSHTPGALIVHGHRRWRMYVIELCIAAHSLIFGLSLGASRDKFRVLLVALSFHQFIEGEALSNLVIQSNFRHLSVANITVATYSLVTPIGIAIGIALNSWFSAGSWQAVLVEGVLSAFSAGMLLFDVLANILAPHFQSSSFLDLAPWKQAFQIAAVALGVYSMATIGLWL</sequence>
<keyword evidence="4 5" id="KW-0472">Membrane</keyword>
<feature type="transmembrane region" description="Helical" evidence="5">
    <location>
        <begin position="118"/>
        <end position="137"/>
    </location>
</feature>
<comment type="subcellular location">
    <subcellularLocation>
        <location evidence="1">Membrane</location>
        <topology evidence="1">Multi-pass membrane protein</topology>
    </subcellularLocation>
</comment>
<protein>
    <submittedName>
        <fullName evidence="6">Uncharacterized protein</fullName>
    </submittedName>
</protein>
<feature type="transmembrane region" description="Helical" evidence="5">
    <location>
        <begin position="326"/>
        <end position="348"/>
    </location>
</feature>
<keyword evidence="2 5" id="KW-0812">Transmembrane</keyword>
<dbReference type="InterPro" id="IPR003689">
    <property type="entry name" value="ZIP"/>
</dbReference>
<feature type="transmembrane region" description="Helical" evidence="5">
    <location>
        <begin position="267"/>
        <end position="287"/>
    </location>
</feature>
<feature type="transmembrane region" description="Helical" evidence="5">
    <location>
        <begin position="37"/>
        <end position="61"/>
    </location>
</feature>
<evidence type="ECO:0000256" key="4">
    <source>
        <dbReference type="ARBA" id="ARBA00023136"/>
    </source>
</evidence>
<feature type="transmembrane region" description="Helical" evidence="5">
    <location>
        <begin position="398"/>
        <end position="417"/>
    </location>
</feature>
<dbReference type="EMBL" id="JADGIZ020000010">
    <property type="protein sequence ID" value="KAL2917524.1"/>
    <property type="molecule type" value="Genomic_DNA"/>
</dbReference>
<organism evidence="6 7">
    <name type="scientific">Polyrhizophydium stewartii</name>
    <dbReference type="NCBI Taxonomy" id="2732419"/>
    <lineage>
        <taxon>Eukaryota</taxon>
        <taxon>Fungi</taxon>
        <taxon>Fungi incertae sedis</taxon>
        <taxon>Chytridiomycota</taxon>
        <taxon>Chytridiomycota incertae sedis</taxon>
        <taxon>Chytridiomycetes</taxon>
        <taxon>Rhizophydiales</taxon>
        <taxon>Rhizophydiales incertae sedis</taxon>
        <taxon>Polyrhizophydium</taxon>
    </lineage>
</organism>
<feature type="transmembrane region" description="Helical" evidence="5">
    <location>
        <begin position="73"/>
        <end position="92"/>
    </location>
</feature>
<keyword evidence="3 5" id="KW-1133">Transmembrane helix</keyword>
<evidence type="ECO:0000313" key="6">
    <source>
        <dbReference type="EMBL" id="KAL2917524.1"/>
    </source>
</evidence>
<dbReference type="PANTHER" id="PTHR11040">
    <property type="entry name" value="ZINC/IRON TRANSPORTER"/>
    <property type="match status" value="1"/>
</dbReference>
<dbReference type="Pfam" id="PF02535">
    <property type="entry name" value="Zip"/>
    <property type="match status" value="1"/>
</dbReference>
<keyword evidence="7" id="KW-1185">Reference proteome</keyword>
<proteinExistence type="predicted"/>
<dbReference type="PANTHER" id="PTHR11040:SF44">
    <property type="entry name" value="PROTEIN ZNTC-RELATED"/>
    <property type="match status" value="1"/>
</dbReference>
<evidence type="ECO:0000256" key="3">
    <source>
        <dbReference type="ARBA" id="ARBA00022989"/>
    </source>
</evidence>
<evidence type="ECO:0000256" key="1">
    <source>
        <dbReference type="ARBA" id="ARBA00004141"/>
    </source>
</evidence>
<comment type="caution">
    <text evidence="6">The sequence shown here is derived from an EMBL/GenBank/DDBJ whole genome shotgun (WGS) entry which is preliminary data.</text>
</comment>
<feature type="transmembrane region" description="Helical" evidence="5">
    <location>
        <begin position="354"/>
        <end position="377"/>
    </location>
</feature>
<evidence type="ECO:0000256" key="2">
    <source>
        <dbReference type="ARBA" id="ARBA00022692"/>
    </source>
</evidence>
<reference evidence="6 7" key="1">
    <citation type="submission" date="2023-09" db="EMBL/GenBank/DDBJ databases">
        <title>Pangenome analysis of Batrachochytrium dendrobatidis and related Chytrids.</title>
        <authorList>
            <person name="Yacoub M.N."/>
            <person name="Stajich J.E."/>
            <person name="James T.Y."/>
        </authorList>
    </citation>
    <scope>NUCLEOTIDE SEQUENCE [LARGE SCALE GENOMIC DNA]</scope>
    <source>
        <strain evidence="6 7">JEL0888</strain>
    </source>
</reference>
<name>A0ABR4NDK3_9FUNG</name>
<evidence type="ECO:0000256" key="5">
    <source>
        <dbReference type="SAM" id="Phobius"/>
    </source>
</evidence>
<gene>
    <name evidence="6" type="ORF">HK105_202805</name>
</gene>
<evidence type="ECO:0000313" key="7">
    <source>
        <dbReference type="Proteomes" id="UP001527925"/>
    </source>
</evidence>
<accession>A0ABR4NDK3</accession>
<dbReference type="Proteomes" id="UP001527925">
    <property type="component" value="Unassembled WGS sequence"/>
</dbReference>